<dbReference type="GO" id="GO:0016787">
    <property type="term" value="F:hydrolase activity"/>
    <property type="evidence" value="ECO:0007669"/>
    <property type="project" value="UniProtKB-KW"/>
</dbReference>
<dbReference type="Proteomes" id="UP000030111">
    <property type="component" value="Unassembled WGS sequence"/>
</dbReference>
<dbReference type="Gene3D" id="3.20.20.140">
    <property type="entry name" value="Metal-dependent hydrolases"/>
    <property type="match status" value="1"/>
</dbReference>
<dbReference type="InterPro" id="IPR032466">
    <property type="entry name" value="Metal_Hydrolase"/>
</dbReference>
<evidence type="ECO:0000313" key="4">
    <source>
        <dbReference type="Proteomes" id="UP000030111"/>
    </source>
</evidence>
<keyword evidence="4" id="KW-1185">Reference proteome</keyword>
<dbReference type="AlphaFoldDB" id="A0A0A2MPW7"/>
<dbReference type="EMBL" id="JRLY01000004">
    <property type="protein sequence ID" value="KGO93611.1"/>
    <property type="molecule type" value="Genomic_DNA"/>
</dbReference>
<feature type="domain" description="Amidohydrolase-related" evidence="2">
    <location>
        <begin position="5"/>
        <end position="276"/>
    </location>
</feature>
<name>A0A0A2MPW7_9FLAO</name>
<dbReference type="InterPro" id="IPR006680">
    <property type="entry name" value="Amidohydro-rel"/>
</dbReference>
<sequence>MHQRIDSHQHFWKFDPIKDAWIDESMHKIRKDFLPADLLPLLNDNQFSGCMAVQSAQTESETEFLLNLATKHSFIKGVVGYVNLLDKNIRERLEHFSNKKKLKGFRHIIQGEPDGFMLREDFRNGISALKEYNYTYDILIYHHQLRDAIKLVKHFPNQPFVFDHIAKPDLKTGNIATWKENIKELAQTQNVFCKVSGMVTEAHWDTWIADDLKPCLDVVFENFTADRIMFGSDWPVCNLAANYAKVVQIIHDYMAQLSQKEKEQVWFKNAQVFYNLDL</sequence>
<dbReference type="RefSeq" id="WP_026991810.1">
    <property type="nucleotide sequence ID" value="NZ_JRLY01000004.1"/>
</dbReference>
<dbReference type="PANTHER" id="PTHR43569:SF2">
    <property type="entry name" value="AMIDOHYDROLASE-RELATED DOMAIN-CONTAINING PROTEIN"/>
    <property type="match status" value="1"/>
</dbReference>
<comment type="similarity">
    <text evidence="1">Belongs to the metallo-dependent hydrolases superfamily.</text>
</comment>
<dbReference type="eggNOG" id="COG3618">
    <property type="taxonomic scope" value="Bacteria"/>
</dbReference>
<evidence type="ECO:0000259" key="2">
    <source>
        <dbReference type="Pfam" id="PF04909"/>
    </source>
</evidence>
<dbReference type="SUPFAM" id="SSF51556">
    <property type="entry name" value="Metallo-dependent hydrolases"/>
    <property type="match status" value="1"/>
</dbReference>
<proteinExistence type="inferred from homology"/>
<evidence type="ECO:0000256" key="1">
    <source>
        <dbReference type="ARBA" id="ARBA00038310"/>
    </source>
</evidence>
<dbReference type="Pfam" id="PF04909">
    <property type="entry name" value="Amidohydro_2"/>
    <property type="match status" value="1"/>
</dbReference>
<organism evidence="3 4">
    <name type="scientific">Flavobacterium subsaxonicum WB 4.1-42 = DSM 21790</name>
    <dbReference type="NCBI Taxonomy" id="1121898"/>
    <lineage>
        <taxon>Bacteria</taxon>
        <taxon>Pseudomonadati</taxon>
        <taxon>Bacteroidota</taxon>
        <taxon>Flavobacteriia</taxon>
        <taxon>Flavobacteriales</taxon>
        <taxon>Flavobacteriaceae</taxon>
        <taxon>Flavobacterium</taxon>
    </lineage>
</organism>
<dbReference type="STRING" id="1121898.GCA_000422725_00348"/>
<keyword evidence="3" id="KW-0378">Hydrolase</keyword>
<dbReference type="OrthoDB" id="5450317at2"/>
<dbReference type="PANTHER" id="PTHR43569">
    <property type="entry name" value="AMIDOHYDROLASE"/>
    <property type="match status" value="1"/>
</dbReference>
<evidence type="ECO:0000313" key="3">
    <source>
        <dbReference type="EMBL" id="KGO93611.1"/>
    </source>
</evidence>
<gene>
    <name evidence="3" type="ORF">Q766_06500</name>
</gene>
<accession>A0A0A2MPW7</accession>
<protein>
    <submittedName>
        <fullName evidence="3">Amidohydrolase</fullName>
    </submittedName>
</protein>
<reference evidence="3 4" key="1">
    <citation type="submission" date="2013-09" db="EMBL/GenBank/DDBJ databases">
        <authorList>
            <person name="Zeng Z."/>
            <person name="Chen C."/>
        </authorList>
    </citation>
    <scope>NUCLEOTIDE SEQUENCE [LARGE SCALE GENOMIC DNA]</scope>
    <source>
        <strain evidence="3 4">WB 4.1-42</strain>
    </source>
</reference>
<comment type="caution">
    <text evidence="3">The sequence shown here is derived from an EMBL/GenBank/DDBJ whole genome shotgun (WGS) entry which is preliminary data.</text>
</comment>
<dbReference type="InterPro" id="IPR052350">
    <property type="entry name" value="Metallo-dep_Lactonases"/>
</dbReference>